<proteinExistence type="predicted"/>
<keyword evidence="3" id="KW-1185">Reference proteome</keyword>
<dbReference type="SMART" id="SM00256">
    <property type="entry name" value="FBOX"/>
    <property type="match status" value="1"/>
</dbReference>
<dbReference type="EMBL" id="VCAZ01000097">
    <property type="protein sequence ID" value="TSR87299.1"/>
    <property type="molecule type" value="Genomic_DNA"/>
</dbReference>
<dbReference type="SUPFAM" id="SSF81383">
    <property type="entry name" value="F-box domain"/>
    <property type="match status" value="1"/>
</dbReference>
<dbReference type="OrthoDB" id="3219396at2759"/>
<dbReference type="InterPro" id="IPR036047">
    <property type="entry name" value="F-box-like_dom_sf"/>
</dbReference>
<name>A0A556V1V6_BAGYA</name>
<feature type="domain" description="F-box" evidence="1">
    <location>
        <begin position="36"/>
        <end position="82"/>
    </location>
</feature>
<accession>A0A556V1V6</accession>
<dbReference type="Gene3D" id="1.20.1280.50">
    <property type="match status" value="1"/>
</dbReference>
<comment type="caution">
    <text evidence="2">The sequence shown here is derived from an EMBL/GenBank/DDBJ whole genome shotgun (WGS) entry which is preliminary data.</text>
</comment>
<dbReference type="AlphaFoldDB" id="A0A556V1V6"/>
<gene>
    <name evidence="2" type="ORF">Baya_11922</name>
</gene>
<evidence type="ECO:0000313" key="2">
    <source>
        <dbReference type="EMBL" id="TSR87299.1"/>
    </source>
</evidence>
<evidence type="ECO:0000313" key="3">
    <source>
        <dbReference type="Proteomes" id="UP000319801"/>
    </source>
</evidence>
<dbReference type="Proteomes" id="UP000319801">
    <property type="component" value="Unassembled WGS sequence"/>
</dbReference>
<organism evidence="2 3">
    <name type="scientific">Bagarius yarrelli</name>
    <name type="common">Goonch</name>
    <name type="synonym">Bagrus yarrelli</name>
    <dbReference type="NCBI Taxonomy" id="175774"/>
    <lineage>
        <taxon>Eukaryota</taxon>
        <taxon>Metazoa</taxon>
        <taxon>Chordata</taxon>
        <taxon>Craniata</taxon>
        <taxon>Vertebrata</taxon>
        <taxon>Euteleostomi</taxon>
        <taxon>Actinopterygii</taxon>
        <taxon>Neopterygii</taxon>
        <taxon>Teleostei</taxon>
        <taxon>Ostariophysi</taxon>
        <taxon>Siluriformes</taxon>
        <taxon>Sisoridae</taxon>
        <taxon>Sisorinae</taxon>
        <taxon>Bagarius</taxon>
    </lineage>
</organism>
<sequence length="129" mass="14843">MASLLPDILFETSDLVGLVFGSQILEYTLGLCEGRFDYLERLSDKLLLKVLSYLSYQDICLLSQTSHRFRKLCDSRELWEQRCSDALTPDIEMLADRFGWKRVYATLYQTEAQSGGEPDSPMSIDEDKE</sequence>
<dbReference type="Pfam" id="PF00646">
    <property type="entry name" value="F-box"/>
    <property type="match status" value="1"/>
</dbReference>
<evidence type="ECO:0000259" key="1">
    <source>
        <dbReference type="PROSITE" id="PS50181"/>
    </source>
</evidence>
<dbReference type="PROSITE" id="PS50181">
    <property type="entry name" value="FBOX"/>
    <property type="match status" value="1"/>
</dbReference>
<dbReference type="InterPro" id="IPR001810">
    <property type="entry name" value="F-box_dom"/>
</dbReference>
<protein>
    <submittedName>
        <fullName evidence="2">F-box only protein 36</fullName>
    </submittedName>
</protein>
<reference evidence="2 3" key="1">
    <citation type="journal article" date="2019" name="Genome Biol. Evol.">
        <title>Whole-Genome Sequencing of the Giant Devil Catfish, Bagarius yarrelli.</title>
        <authorList>
            <person name="Jiang W."/>
            <person name="Lv Y."/>
            <person name="Cheng L."/>
            <person name="Yang K."/>
            <person name="Chao B."/>
            <person name="Wang X."/>
            <person name="Li Y."/>
            <person name="Pan X."/>
            <person name="You X."/>
            <person name="Zhang Y."/>
            <person name="Yang J."/>
            <person name="Li J."/>
            <person name="Zhang X."/>
            <person name="Liu S."/>
            <person name="Sun C."/>
            <person name="Yang J."/>
            <person name="Shi Q."/>
        </authorList>
    </citation>
    <scope>NUCLEOTIDE SEQUENCE [LARGE SCALE GENOMIC DNA]</scope>
    <source>
        <strain evidence="2">JWS20170419001</strain>
        <tissue evidence="2">Muscle</tissue>
    </source>
</reference>